<keyword evidence="1" id="KW-1133">Transmembrane helix</keyword>
<evidence type="ECO:0000256" key="1">
    <source>
        <dbReference type="SAM" id="Phobius"/>
    </source>
</evidence>
<proteinExistence type="predicted"/>
<organism evidence="2 3">
    <name type="scientific">Linnemannia gamsii</name>
    <dbReference type="NCBI Taxonomy" id="64522"/>
    <lineage>
        <taxon>Eukaryota</taxon>
        <taxon>Fungi</taxon>
        <taxon>Fungi incertae sedis</taxon>
        <taxon>Mucoromycota</taxon>
        <taxon>Mortierellomycotina</taxon>
        <taxon>Mortierellomycetes</taxon>
        <taxon>Mortierellales</taxon>
        <taxon>Mortierellaceae</taxon>
        <taxon>Linnemannia</taxon>
    </lineage>
</organism>
<keyword evidence="1" id="KW-0812">Transmembrane</keyword>
<feature type="transmembrane region" description="Helical" evidence="1">
    <location>
        <begin position="12"/>
        <end position="31"/>
    </location>
</feature>
<dbReference type="EMBL" id="JAAAIM010000741">
    <property type="protein sequence ID" value="KAG0284708.1"/>
    <property type="molecule type" value="Genomic_DNA"/>
</dbReference>
<accession>A0ABQ7JTC6</accession>
<gene>
    <name evidence="2" type="ORF">BGZ96_010948</name>
</gene>
<evidence type="ECO:0000313" key="3">
    <source>
        <dbReference type="Proteomes" id="UP001194696"/>
    </source>
</evidence>
<name>A0ABQ7JTC6_9FUNG</name>
<sequence>MKNLEHITRSLRYVAAFVVIIVLIVTIVTVVERTVPTFHDPKDNAAAGIATVDQNSTNSSNHTKRAVSPDCVKKREHVPLGANC</sequence>
<protein>
    <submittedName>
        <fullName evidence="2">Uncharacterized protein</fullName>
    </submittedName>
</protein>
<evidence type="ECO:0000313" key="2">
    <source>
        <dbReference type="EMBL" id="KAG0284708.1"/>
    </source>
</evidence>
<comment type="caution">
    <text evidence="2">The sequence shown here is derived from an EMBL/GenBank/DDBJ whole genome shotgun (WGS) entry which is preliminary data.</text>
</comment>
<reference evidence="2 3" key="1">
    <citation type="journal article" date="2020" name="Fungal Divers.">
        <title>Resolving the Mortierellaceae phylogeny through synthesis of multi-gene phylogenetics and phylogenomics.</title>
        <authorList>
            <person name="Vandepol N."/>
            <person name="Liber J."/>
            <person name="Desiro A."/>
            <person name="Na H."/>
            <person name="Kennedy M."/>
            <person name="Barry K."/>
            <person name="Grigoriev I.V."/>
            <person name="Miller A.N."/>
            <person name="O'Donnell K."/>
            <person name="Stajich J.E."/>
            <person name="Bonito G."/>
        </authorList>
    </citation>
    <scope>NUCLEOTIDE SEQUENCE [LARGE SCALE GENOMIC DNA]</scope>
    <source>
        <strain evidence="2 3">AD045</strain>
    </source>
</reference>
<keyword evidence="1" id="KW-0472">Membrane</keyword>
<keyword evidence="3" id="KW-1185">Reference proteome</keyword>
<dbReference type="Proteomes" id="UP001194696">
    <property type="component" value="Unassembled WGS sequence"/>
</dbReference>